<dbReference type="STRING" id="1332264.BW730_16915"/>
<dbReference type="OrthoDB" id="9811006at2"/>
<dbReference type="PANTHER" id="PTHR34406">
    <property type="entry name" value="PROTEIN YCEI"/>
    <property type="match status" value="1"/>
</dbReference>
<comment type="similarity">
    <text evidence="1">Belongs to the UPF0312 family.</text>
</comment>
<evidence type="ECO:0000313" key="4">
    <source>
        <dbReference type="Proteomes" id="UP000188145"/>
    </source>
</evidence>
<evidence type="ECO:0000256" key="1">
    <source>
        <dbReference type="ARBA" id="ARBA00008812"/>
    </source>
</evidence>
<proteinExistence type="inferred from homology"/>
<dbReference type="RefSeq" id="WP_077687278.1">
    <property type="nucleotide sequence ID" value="NZ_CP019606.1"/>
</dbReference>
<keyword evidence="4" id="KW-1185">Reference proteome</keyword>
<name>A0A1Q2CS48_9ACTN</name>
<organism evidence="3 4">
    <name type="scientific">Tessaracoccus aquimaris</name>
    <dbReference type="NCBI Taxonomy" id="1332264"/>
    <lineage>
        <taxon>Bacteria</taxon>
        <taxon>Bacillati</taxon>
        <taxon>Actinomycetota</taxon>
        <taxon>Actinomycetes</taxon>
        <taxon>Propionibacteriales</taxon>
        <taxon>Propionibacteriaceae</taxon>
        <taxon>Tessaracoccus</taxon>
    </lineage>
</organism>
<reference evidence="4" key="1">
    <citation type="submission" date="2017-02" db="EMBL/GenBank/DDBJ databases">
        <title>Tessaracoccus aquaemaris sp. nov., isolated from the intestine of a Korean rockfish, Sebastes schlegelii, in a marine aquaculture pond.</title>
        <authorList>
            <person name="Tak E.J."/>
            <person name="Bae J.-W."/>
        </authorList>
    </citation>
    <scope>NUCLEOTIDE SEQUENCE [LARGE SCALE GENOMIC DNA]</scope>
    <source>
        <strain evidence="4">NSG39</strain>
    </source>
</reference>
<accession>A0A1Q2CS48</accession>
<dbReference type="InterPro" id="IPR007372">
    <property type="entry name" value="Lipid/polyisoprenoid-bd_YceI"/>
</dbReference>
<dbReference type="InterPro" id="IPR036761">
    <property type="entry name" value="TTHA0802/YceI-like_sf"/>
</dbReference>
<dbReference type="Proteomes" id="UP000188145">
    <property type="component" value="Chromosome"/>
</dbReference>
<dbReference type="SMART" id="SM00867">
    <property type="entry name" value="YceI"/>
    <property type="match status" value="1"/>
</dbReference>
<gene>
    <name evidence="3" type="ORF">BW730_16915</name>
</gene>
<dbReference type="SUPFAM" id="SSF101874">
    <property type="entry name" value="YceI-like"/>
    <property type="match status" value="1"/>
</dbReference>
<dbReference type="PANTHER" id="PTHR34406:SF1">
    <property type="entry name" value="PROTEIN YCEI"/>
    <property type="match status" value="1"/>
</dbReference>
<dbReference type="KEGG" id="tes:BW730_16915"/>
<sequence length="180" mass="19603">MNLNELKGTYVLDPAHTTFSFVTRHAMVTKVRGSFQEFEGQAVVDGAYPENTKLEVTINTGSVDTRSADRDAHLRSADFFDAEQFPHMTFVGTAFSIAGNVVNVTGDLTIKDVTKAVTFPLEFEGSAKDPFGNIRVGFEGSTQILRSEFGLTWNAALETGGFLVSDKVTLELEISAIQQA</sequence>
<feature type="domain" description="Lipid/polyisoprenoid-binding YceI-like" evidence="2">
    <location>
        <begin position="9"/>
        <end position="177"/>
    </location>
</feature>
<evidence type="ECO:0000259" key="2">
    <source>
        <dbReference type="SMART" id="SM00867"/>
    </source>
</evidence>
<dbReference type="AlphaFoldDB" id="A0A1Q2CS48"/>
<dbReference type="EMBL" id="CP019606">
    <property type="protein sequence ID" value="AQP48927.1"/>
    <property type="molecule type" value="Genomic_DNA"/>
</dbReference>
<protein>
    <submittedName>
        <fullName evidence="3">Polyisoprenoid-binding protein</fullName>
    </submittedName>
</protein>
<dbReference type="Gene3D" id="2.40.128.110">
    <property type="entry name" value="Lipid/polyisoprenoid-binding, YceI-like"/>
    <property type="match status" value="1"/>
</dbReference>
<dbReference type="Pfam" id="PF04264">
    <property type="entry name" value="YceI"/>
    <property type="match status" value="1"/>
</dbReference>
<evidence type="ECO:0000313" key="3">
    <source>
        <dbReference type="EMBL" id="AQP48927.1"/>
    </source>
</evidence>